<evidence type="ECO:0000313" key="4">
    <source>
        <dbReference type="Proteomes" id="UP000799302"/>
    </source>
</evidence>
<gene>
    <name evidence="3" type="ORF">BT63DRAFT_480341</name>
</gene>
<dbReference type="Proteomes" id="UP000799302">
    <property type="component" value="Unassembled WGS sequence"/>
</dbReference>
<dbReference type="AlphaFoldDB" id="A0A6A6U7U2"/>
<dbReference type="OrthoDB" id="408631at2759"/>
<dbReference type="Pfam" id="PF00135">
    <property type="entry name" value="COesterase"/>
    <property type="match status" value="2"/>
</dbReference>
<dbReference type="InterPro" id="IPR002018">
    <property type="entry name" value="CarbesteraseB"/>
</dbReference>
<dbReference type="PANTHER" id="PTHR11559">
    <property type="entry name" value="CARBOXYLESTERASE"/>
    <property type="match status" value="1"/>
</dbReference>
<feature type="domain" description="Carboxylesterase type B" evidence="2">
    <location>
        <begin position="186"/>
        <end position="283"/>
    </location>
</feature>
<protein>
    <submittedName>
        <fullName evidence="3">Alpha/beta-hydrolase</fullName>
    </submittedName>
</protein>
<proteinExistence type="predicted"/>
<feature type="signal peptide" evidence="1">
    <location>
        <begin position="1"/>
        <end position="25"/>
    </location>
</feature>
<dbReference type="GO" id="GO:0016787">
    <property type="term" value="F:hydrolase activity"/>
    <property type="evidence" value="ECO:0007669"/>
    <property type="project" value="UniProtKB-KW"/>
</dbReference>
<evidence type="ECO:0000259" key="2">
    <source>
        <dbReference type="Pfam" id="PF00135"/>
    </source>
</evidence>
<dbReference type="SUPFAM" id="SSF53474">
    <property type="entry name" value="alpha/beta-Hydrolases"/>
    <property type="match status" value="1"/>
</dbReference>
<organism evidence="3 4">
    <name type="scientific">Microthyrium microscopicum</name>
    <dbReference type="NCBI Taxonomy" id="703497"/>
    <lineage>
        <taxon>Eukaryota</taxon>
        <taxon>Fungi</taxon>
        <taxon>Dikarya</taxon>
        <taxon>Ascomycota</taxon>
        <taxon>Pezizomycotina</taxon>
        <taxon>Dothideomycetes</taxon>
        <taxon>Dothideomycetes incertae sedis</taxon>
        <taxon>Microthyriales</taxon>
        <taxon>Microthyriaceae</taxon>
        <taxon>Microthyrium</taxon>
    </lineage>
</organism>
<accession>A0A6A6U7U2</accession>
<reference evidence="3" key="1">
    <citation type="journal article" date="2020" name="Stud. Mycol.">
        <title>101 Dothideomycetes genomes: a test case for predicting lifestyles and emergence of pathogens.</title>
        <authorList>
            <person name="Haridas S."/>
            <person name="Albert R."/>
            <person name="Binder M."/>
            <person name="Bloem J."/>
            <person name="Labutti K."/>
            <person name="Salamov A."/>
            <person name="Andreopoulos B."/>
            <person name="Baker S."/>
            <person name="Barry K."/>
            <person name="Bills G."/>
            <person name="Bluhm B."/>
            <person name="Cannon C."/>
            <person name="Castanera R."/>
            <person name="Culley D."/>
            <person name="Daum C."/>
            <person name="Ezra D."/>
            <person name="Gonzalez J."/>
            <person name="Henrissat B."/>
            <person name="Kuo A."/>
            <person name="Liang C."/>
            <person name="Lipzen A."/>
            <person name="Lutzoni F."/>
            <person name="Magnuson J."/>
            <person name="Mondo S."/>
            <person name="Nolan M."/>
            <person name="Ohm R."/>
            <person name="Pangilinan J."/>
            <person name="Park H.-J."/>
            <person name="Ramirez L."/>
            <person name="Alfaro M."/>
            <person name="Sun H."/>
            <person name="Tritt A."/>
            <person name="Yoshinaga Y."/>
            <person name="Zwiers L.-H."/>
            <person name="Turgeon B."/>
            <person name="Goodwin S."/>
            <person name="Spatafora J."/>
            <person name="Crous P."/>
            <person name="Grigoriev I."/>
        </authorList>
    </citation>
    <scope>NUCLEOTIDE SEQUENCE</scope>
    <source>
        <strain evidence="3">CBS 115976</strain>
    </source>
</reference>
<dbReference type="InterPro" id="IPR050309">
    <property type="entry name" value="Type-B_Carboxylest/Lipase"/>
</dbReference>
<name>A0A6A6U7U2_9PEZI</name>
<dbReference type="EMBL" id="MU004237">
    <property type="protein sequence ID" value="KAF2667353.1"/>
    <property type="molecule type" value="Genomic_DNA"/>
</dbReference>
<feature type="domain" description="Carboxylesterase type B" evidence="2">
    <location>
        <begin position="57"/>
        <end position="152"/>
    </location>
</feature>
<evidence type="ECO:0000256" key="1">
    <source>
        <dbReference type="SAM" id="SignalP"/>
    </source>
</evidence>
<sequence length="315" mass="35056">MISATSLCLLLTIWSALTYFPVVFAADPSIDLGYVKYIGKPGSAIKYANNSAAPYHFALPYAYPPVGSLRWLAPKPIYGSPPSTISIISAIVPGPACIQGVPAWHANPFASPTCPVSEACLTLDIITPNNANNLPVMLRIHGGGYTEGQSEYSNGIPDLTHSKWAFVWVTIAEYLWWPPHHETNVQVSQFQDILQETGCPDVACLRSWGERKLANVTRKTYVTAYFNHQYGYGDFYFGPVVDGKVILDLPSREFERGRFRQVPLMTTHTQYEFFIFSNGTMKTGLELISDLKQFFPNATNPFVEQIILLYPTAKS</sequence>
<evidence type="ECO:0000313" key="3">
    <source>
        <dbReference type="EMBL" id="KAF2667353.1"/>
    </source>
</evidence>
<dbReference type="InterPro" id="IPR029058">
    <property type="entry name" value="AB_hydrolase_fold"/>
</dbReference>
<keyword evidence="3" id="KW-0378">Hydrolase</keyword>
<feature type="chain" id="PRO_5025574828" evidence="1">
    <location>
        <begin position="26"/>
        <end position="315"/>
    </location>
</feature>
<keyword evidence="1" id="KW-0732">Signal</keyword>
<dbReference type="Gene3D" id="3.40.50.1820">
    <property type="entry name" value="alpha/beta hydrolase"/>
    <property type="match status" value="2"/>
</dbReference>
<keyword evidence="4" id="KW-1185">Reference proteome</keyword>